<protein>
    <submittedName>
        <fullName evidence="1">Uncharacterized protein</fullName>
    </submittedName>
</protein>
<name>A0A645FDL6_9ZZZZ</name>
<accession>A0A645FDL6</accession>
<dbReference type="EMBL" id="VSSQ01058846">
    <property type="protein sequence ID" value="MPN12495.1"/>
    <property type="molecule type" value="Genomic_DNA"/>
</dbReference>
<dbReference type="AlphaFoldDB" id="A0A645FDL6"/>
<reference evidence="1" key="1">
    <citation type="submission" date="2019-08" db="EMBL/GenBank/DDBJ databases">
        <authorList>
            <person name="Kucharzyk K."/>
            <person name="Murdoch R.W."/>
            <person name="Higgins S."/>
            <person name="Loffler F."/>
        </authorList>
    </citation>
    <scope>NUCLEOTIDE SEQUENCE</scope>
</reference>
<sequence length="57" mass="6073">MLLQVTPQRGLQPQLGKNVPVPLKNLDGIPPEHLLGHLALDGLLNVSNGVLHAAVEH</sequence>
<organism evidence="1">
    <name type="scientific">bioreactor metagenome</name>
    <dbReference type="NCBI Taxonomy" id="1076179"/>
    <lineage>
        <taxon>unclassified sequences</taxon>
        <taxon>metagenomes</taxon>
        <taxon>ecological metagenomes</taxon>
    </lineage>
</organism>
<comment type="caution">
    <text evidence="1">The sequence shown here is derived from an EMBL/GenBank/DDBJ whole genome shotgun (WGS) entry which is preliminary data.</text>
</comment>
<evidence type="ECO:0000313" key="1">
    <source>
        <dbReference type="EMBL" id="MPN12495.1"/>
    </source>
</evidence>
<gene>
    <name evidence="1" type="ORF">SDC9_159813</name>
</gene>
<proteinExistence type="predicted"/>